<dbReference type="RefSeq" id="WP_075315212.1">
    <property type="nucleotide sequence ID" value="NZ_CP018871.1"/>
</dbReference>
<evidence type="ECO:0000259" key="9">
    <source>
        <dbReference type="PROSITE" id="PS50893"/>
    </source>
</evidence>
<evidence type="ECO:0000313" key="12">
    <source>
        <dbReference type="Proteomes" id="UP000294395"/>
    </source>
</evidence>
<dbReference type="KEGG" id="ahl:AHTJS_05040"/>
<dbReference type="InterPro" id="IPR027417">
    <property type="entry name" value="P-loop_NTPase"/>
</dbReference>
<dbReference type="InterPro" id="IPR003439">
    <property type="entry name" value="ABC_transporter-like_ATP-bd"/>
</dbReference>
<dbReference type="OrthoDB" id="9802264at2"/>
<keyword evidence="5 10" id="KW-0067">ATP-binding</keyword>
<dbReference type="PROSITE" id="PS50893">
    <property type="entry name" value="ABC_TRANSPORTER_2"/>
    <property type="match status" value="1"/>
</dbReference>
<gene>
    <name evidence="11" type="ORF">AHTJR_05305</name>
    <name evidence="10" type="ORF">GPS52_00600</name>
</gene>
<dbReference type="GO" id="GO:0043190">
    <property type="term" value="C:ATP-binding cassette (ABC) transporter complex"/>
    <property type="evidence" value="ECO:0007669"/>
    <property type="project" value="InterPro"/>
</dbReference>
<dbReference type="InterPro" id="IPR003593">
    <property type="entry name" value="AAA+_ATPase"/>
</dbReference>
<reference evidence="10 13" key="2">
    <citation type="submission" date="2019-12" db="EMBL/GenBank/DDBJ databases">
        <title>Acinetobacter haemolyticus comparative genomics.</title>
        <authorList>
            <person name="Castro-Jaimes S."/>
            <person name="Bello-Lopez E."/>
            <person name="Velazquez-Acosta C."/>
            <person name="Volkow-Fernandez P."/>
            <person name="Lozano-Zarain P."/>
            <person name="Castillo Ramirez S."/>
            <person name="Cevallos M.A."/>
        </authorList>
    </citation>
    <scope>NUCLEOTIDE SEQUENCE [LARGE SCALE GENOMIC DNA]</scope>
    <source>
        <strain evidence="10 13">AN10</strain>
    </source>
</reference>
<dbReference type="InterPro" id="IPR008995">
    <property type="entry name" value="Mo/tungstate-bd_C_term_dom"/>
</dbReference>
<keyword evidence="4" id="KW-0547">Nucleotide-binding</keyword>
<dbReference type="SUPFAM" id="SSF52540">
    <property type="entry name" value="P-loop containing nucleoside triphosphate hydrolases"/>
    <property type="match status" value="1"/>
</dbReference>
<evidence type="ECO:0000313" key="10">
    <source>
        <dbReference type="EMBL" id="NAR72009.1"/>
    </source>
</evidence>
<evidence type="ECO:0000256" key="6">
    <source>
        <dbReference type="ARBA" id="ARBA00023004"/>
    </source>
</evidence>
<dbReference type="Pfam" id="PF08402">
    <property type="entry name" value="TOBE_2"/>
    <property type="match status" value="1"/>
</dbReference>
<evidence type="ECO:0000256" key="7">
    <source>
        <dbReference type="ARBA" id="ARBA00023065"/>
    </source>
</evidence>
<dbReference type="InterPro" id="IPR013611">
    <property type="entry name" value="Transp-assoc_OB_typ2"/>
</dbReference>
<keyword evidence="1" id="KW-0813">Transport</keyword>
<dbReference type="Gene3D" id="3.40.50.300">
    <property type="entry name" value="P-loop containing nucleotide triphosphate hydrolases"/>
    <property type="match status" value="1"/>
</dbReference>
<dbReference type="SMART" id="SM00382">
    <property type="entry name" value="AAA"/>
    <property type="match status" value="1"/>
</dbReference>
<evidence type="ECO:0000256" key="2">
    <source>
        <dbReference type="ARBA" id="ARBA00022475"/>
    </source>
</evidence>
<dbReference type="Gene3D" id="2.40.50.140">
    <property type="entry name" value="Nucleic acid-binding proteins"/>
    <property type="match status" value="1"/>
</dbReference>
<dbReference type="GO" id="GO:0015697">
    <property type="term" value="P:quaternary ammonium group transport"/>
    <property type="evidence" value="ECO:0007669"/>
    <property type="project" value="UniProtKB-ARBA"/>
</dbReference>
<evidence type="ECO:0000313" key="11">
    <source>
        <dbReference type="EMBL" id="QBQ15721.1"/>
    </source>
</evidence>
<feature type="domain" description="ABC transporter" evidence="9">
    <location>
        <begin position="12"/>
        <end position="244"/>
    </location>
</feature>
<dbReference type="Proteomes" id="UP000294395">
    <property type="component" value="Chromosome"/>
</dbReference>
<evidence type="ECO:0000256" key="4">
    <source>
        <dbReference type="ARBA" id="ARBA00022741"/>
    </source>
</evidence>
<dbReference type="GO" id="GO:0015408">
    <property type="term" value="F:ABC-type ferric iron transporter activity"/>
    <property type="evidence" value="ECO:0007669"/>
    <property type="project" value="InterPro"/>
</dbReference>
<evidence type="ECO:0000256" key="5">
    <source>
        <dbReference type="ARBA" id="ARBA00022840"/>
    </source>
</evidence>
<keyword evidence="6" id="KW-0408">Iron</keyword>
<dbReference type="InterPro" id="IPR012340">
    <property type="entry name" value="NA-bd_OB-fold"/>
</dbReference>
<dbReference type="FunFam" id="3.40.50.300:FF:000425">
    <property type="entry name" value="Probable ABC transporter, ATP-binding subunit"/>
    <property type="match status" value="1"/>
</dbReference>
<dbReference type="SUPFAM" id="SSF50331">
    <property type="entry name" value="MOP-like"/>
    <property type="match status" value="1"/>
</dbReference>
<dbReference type="Pfam" id="PF00005">
    <property type="entry name" value="ABC_tran"/>
    <property type="match status" value="1"/>
</dbReference>
<organism evidence="10 13">
    <name type="scientific">Acinetobacter haemolyticus</name>
    <dbReference type="NCBI Taxonomy" id="29430"/>
    <lineage>
        <taxon>Bacteria</taxon>
        <taxon>Pseudomonadati</taxon>
        <taxon>Pseudomonadota</taxon>
        <taxon>Gammaproteobacteria</taxon>
        <taxon>Moraxellales</taxon>
        <taxon>Moraxellaceae</taxon>
        <taxon>Acinetobacter</taxon>
    </lineage>
</organism>
<evidence type="ECO:0000313" key="13">
    <source>
        <dbReference type="Proteomes" id="UP000451048"/>
    </source>
</evidence>
<dbReference type="PANTHER" id="PTHR42781">
    <property type="entry name" value="SPERMIDINE/PUTRESCINE IMPORT ATP-BINDING PROTEIN POTA"/>
    <property type="match status" value="1"/>
</dbReference>
<keyword evidence="7" id="KW-0406">Ion transport</keyword>
<keyword evidence="8" id="KW-0472">Membrane</keyword>
<dbReference type="Gene3D" id="2.40.50.100">
    <property type="match status" value="1"/>
</dbReference>
<dbReference type="CDD" id="cd03259">
    <property type="entry name" value="ABC_Carb_Solutes_like"/>
    <property type="match status" value="1"/>
</dbReference>
<reference evidence="11 12" key="1">
    <citation type="submission" date="2019-03" db="EMBL/GenBank/DDBJ databases">
        <title>Complete genome sequence of two outbreak-associated Acinetobacter haemolyticus strains.</title>
        <authorList>
            <person name="Bai L."/>
            <person name="Zhang S.-C."/>
            <person name="Deng Y."/>
            <person name="Song C.-C."/>
            <person name="Kang G.-B."/>
            <person name="Dong Y."/>
            <person name="Wang Y."/>
            <person name="Gao F."/>
            <person name="Huang H."/>
        </authorList>
    </citation>
    <scope>NUCLEOTIDE SEQUENCE [LARGE SCALE GENOMIC DNA]</scope>
    <source>
        <strain evidence="11 12">TJR01</strain>
    </source>
</reference>
<dbReference type="InterPro" id="IPR015853">
    <property type="entry name" value="ABC_transpr_FbpC"/>
</dbReference>
<dbReference type="EMBL" id="CP038009">
    <property type="protein sequence ID" value="QBQ15721.1"/>
    <property type="molecule type" value="Genomic_DNA"/>
</dbReference>
<dbReference type="InterPro" id="IPR017871">
    <property type="entry name" value="ABC_transporter-like_CS"/>
</dbReference>
<dbReference type="EMBL" id="WTTO01000001">
    <property type="protein sequence ID" value="NAR72009.1"/>
    <property type="molecule type" value="Genomic_DNA"/>
</dbReference>
<dbReference type="InterPro" id="IPR050093">
    <property type="entry name" value="ABC_SmlMolc_Importer"/>
</dbReference>
<dbReference type="Proteomes" id="UP000451048">
    <property type="component" value="Unassembled WGS sequence"/>
</dbReference>
<dbReference type="AlphaFoldDB" id="A0A1L6KL56"/>
<keyword evidence="3" id="KW-0410">Iron transport</keyword>
<dbReference type="GO" id="GO:0016887">
    <property type="term" value="F:ATP hydrolysis activity"/>
    <property type="evidence" value="ECO:0007669"/>
    <property type="project" value="InterPro"/>
</dbReference>
<evidence type="ECO:0000256" key="8">
    <source>
        <dbReference type="ARBA" id="ARBA00023136"/>
    </source>
</evidence>
<proteinExistence type="predicted"/>
<protein>
    <submittedName>
        <fullName evidence="11">ABC transporter ATP-binding protein</fullName>
    </submittedName>
    <submittedName>
        <fullName evidence="10">ATP-binding cassette domain-containing protein</fullName>
    </submittedName>
</protein>
<accession>A0A1L6KL56</accession>
<dbReference type="PROSITE" id="PS00211">
    <property type="entry name" value="ABC_TRANSPORTER_1"/>
    <property type="match status" value="1"/>
</dbReference>
<sequence length="373" mass="42285">MNAHTAPQANVLTIQQLSKQYGARFAVNQATWSATRGQIICLLGHSGCGKTTMLRLIAGLETPSSGSIQLEQDILWNAQQQVPAEERNIGLVFQDYALFPHLSVLENVMFGLRKLPKQQRQAIAEQALKHVSMHHHLHSYPYTLSGGEQQRVALARALAPKPQILLMDEPFSNLDHRLRDHIRQSTIEILKKTATTTVIVTHDPEEALQIADQIILMHQGKIIQIGTPKQLYLQPKTLFAARYFSALNEISAQIENDQLHTIFGAIPKPQHLKQTEQAIQCCFRPHQIHIFKEAAENRLPAKIISSSFMGHTQQLRLQIENENNILLAQVDYQQNFSTAEQVYIHVDLTTCFFYALDDQTPIENIRTKQTFNV</sequence>
<evidence type="ECO:0000256" key="3">
    <source>
        <dbReference type="ARBA" id="ARBA00022496"/>
    </source>
</evidence>
<evidence type="ECO:0000256" key="1">
    <source>
        <dbReference type="ARBA" id="ARBA00022448"/>
    </source>
</evidence>
<dbReference type="GO" id="GO:0005524">
    <property type="term" value="F:ATP binding"/>
    <property type="evidence" value="ECO:0007669"/>
    <property type="project" value="UniProtKB-KW"/>
</dbReference>
<dbReference type="STRING" id="29430.AHTJS_05040"/>
<name>A0A1L6KL56_ACIHA</name>
<dbReference type="PANTHER" id="PTHR42781:SF4">
    <property type="entry name" value="SPERMIDINE_PUTRESCINE IMPORT ATP-BINDING PROTEIN POTA"/>
    <property type="match status" value="1"/>
</dbReference>
<keyword evidence="2" id="KW-1003">Cell membrane</keyword>